<dbReference type="InterPro" id="IPR052165">
    <property type="entry name" value="Membrane_assoc_protease"/>
</dbReference>
<comment type="subcellular location">
    <subcellularLocation>
        <location evidence="1">Membrane</location>
        <topology evidence="1">Multi-pass membrane protein</topology>
    </subcellularLocation>
</comment>
<comment type="caution">
    <text evidence="7">The sequence shown here is derived from an EMBL/GenBank/DDBJ whole genome shotgun (WGS) entry which is preliminary data.</text>
</comment>
<dbReference type="Proteomes" id="UP000824165">
    <property type="component" value="Unassembled WGS sequence"/>
</dbReference>
<keyword evidence="3 5" id="KW-1133">Transmembrane helix</keyword>
<keyword evidence="4 5" id="KW-0472">Membrane</keyword>
<sequence>MDNVALGVIWFAAVIVFLIIEGVTYQLVSIYLAAGAVGGLVMYILDFDFMPQMIVFLIVSVLLLILVRPISVKAMKNGGRLRTNTDSLIGKKVYITKTVDNIMDSGEGRVNGSDWSVRSDSGAVIAAGKTAVVERIEGVKLIVKEEE</sequence>
<gene>
    <name evidence="7" type="ORF">IAA60_02015</name>
</gene>
<reference evidence="7" key="1">
    <citation type="submission" date="2020-10" db="EMBL/GenBank/DDBJ databases">
        <authorList>
            <person name="Gilroy R."/>
        </authorList>
    </citation>
    <scope>NUCLEOTIDE SEQUENCE</scope>
    <source>
        <strain evidence="7">CHK181-108</strain>
    </source>
</reference>
<feature type="domain" description="NfeD-like C-terminal" evidence="6">
    <location>
        <begin position="86"/>
        <end position="144"/>
    </location>
</feature>
<organism evidence="7 8">
    <name type="scientific">Candidatus Ornithomonoglobus intestinigallinarum</name>
    <dbReference type="NCBI Taxonomy" id="2840894"/>
    <lineage>
        <taxon>Bacteria</taxon>
        <taxon>Bacillati</taxon>
        <taxon>Bacillota</taxon>
        <taxon>Clostridia</taxon>
        <taxon>Candidatus Ornithomonoglobus</taxon>
    </lineage>
</organism>
<evidence type="ECO:0000256" key="4">
    <source>
        <dbReference type="ARBA" id="ARBA00023136"/>
    </source>
</evidence>
<protein>
    <submittedName>
        <fullName evidence="7">NfeD family protein</fullName>
    </submittedName>
</protein>
<dbReference type="InterPro" id="IPR002810">
    <property type="entry name" value="NfeD-like_C"/>
</dbReference>
<dbReference type="Gene3D" id="2.40.50.140">
    <property type="entry name" value="Nucleic acid-binding proteins"/>
    <property type="match status" value="1"/>
</dbReference>
<accession>A0A9D1KPH6</accession>
<evidence type="ECO:0000256" key="2">
    <source>
        <dbReference type="ARBA" id="ARBA00022692"/>
    </source>
</evidence>
<evidence type="ECO:0000256" key="3">
    <source>
        <dbReference type="ARBA" id="ARBA00022989"/>
    </source>
</evidence>
<evidence type="ECO:0000259" key="6">
    <source>
        <dbReference type="Pfam" id="PF01957"/>
    </source>
</evidence>
<evidence type="ECO:0000256" key="5">
    <source>
        <dbReference type="SAM" id="Phobius"/>
    </source>
</evidence>
<feature type="transmembrane region" description="Helical" evidence="5">
    <location>
        <begin position="30"/>
        <end position="47"/>
    </location>
</feature>
<reference evidence="7" key="2">
    <citation type="journal article" date="2021" name="PeerJ">
        <title>Extensive microbial diversity within the chicken gut microbiome revealed by metagenomics and culture.</title>
        <authorList>
            <person name="Gilroy R."/>
            <person name="Ravi A."/>
            <person name="Getino M."/>
            <person name="Pursley I."/>
            <person name="Horton D.L."/>
            <person name="Alikhan N.F."/>
            <person name="Baker D."/>
            <person name="Gharbi K."/>
            <person name="Hall N."/>
            <person name="Watson M."/>
            <person name="Adriaenssens E.M."/>
            <person name="Foster-Nyarko E."/>
            <person name="Jarju S."/>
            <person name="Secka A."/>
            <person name="Antonio M."/>
            <person name="Oren A."/>
            <person name="Chaudhuri R.R."/>
            <person name="La Ragione R."/>
            <person name="Hildebrand F."/>
            <person name="Pallen M.J."/>
        </authorList>
    </citation>
    <scope>NUCLEOTIDE SEQUENCE</scope>
    <source>
        <strain evidence="7">CHK181-108</strain>
    </source>
</reference>
<feature type="transmembrane region" description="Helical" evidence="5">
    <location>
        <begin position="53"/>
        <end position="72"/>
    </location>
</feature>
<dbReference type="SUPFAM" id="SSF141322">
    <property type="entry name" value="NfeD domain-like"/>
    <property type="match status" value="1"/>
</dbReference>
<dbReference type="AlphaFoldDB" id="A0A9D1KPH6"/>
<dbReference type="PANTHER" id="PTHR33507">
    <property type="entry name" value="INNER MEMBRANE PROTEIN YBBJ"/>
    <property type="match status" value="1"/>
</dbReference>
<name>A0A9D1KPH6_9FIRM</name>
<dbReference type="Pfam" id="PF01957">
    <property type="entry name" value="NfeD"/>
    <property type="match status" value="1"/>
</dbReference>
<proteinExistence type="predicted"/>
<evidence type="ECO:0000313" key="7">
    <source>
        <dbReference type="EMBL" id="HIT84660.1"/>
    </source>
</evidence>
<keyword evidence="2 5" id="KW-0812">Transmembrane</keyword>
<dbReference type="EMBL" id="DVLU01000017">
    <property type="protein sequence ID" value="HIT84660.1"/>
    <property type="molecule type" value="Genomic_DNA"/>
</dbReference>
<dbReference type="PANTHER" id="PTHR33507:SF3">
    <property type="entry name" value="INNER MEMBRANE PROTEIN YBBJ"/>
    <property type="match status" value="1"/>
</dbReference>
<dbReference type="GO" id="GO:0005886">
    <property type="term" value="C:plasma membrane"/>
    <property type="evidence" value="ECO:0007669"/>
    <property type="project" value="TreeGrafter"/>
</dbReference>
<evidence type="ECO:0000256" key="1">
    <source>
        <dbReference type="ARBA" id="ARBA00004141"/>
    </source>
</evidence>
<dbReference type="InterPro" id="IPR012340">
    <property type="entry name" value="NA-bd_OB-fold"/>
</dbReference>
<evidence type="ECO:0000313" key="8">
    <source>
        <dbReference type="Proteomes" id="UP000824165"/>
    </source>
</evidence>
<feature type="transmembrane region" description="Helical" evidence="5">
    <location>
        <begin position="6"/>
        <end position="23"/>
    </location>
</feature>